<dbReference type="Gene3D" id="3.40.50.1000">
    <property type="entry name" value="HAD superfamily/HAD-like"/>
    <property type="match status" value="1"/>
</dbReference>
<evidence type="ECO:0000259" key="1">
    <source>
        <dbReference type="PROSITE" id="PS51186"/>
    </source>
</evidence>
<comment type="caution">
    <text evidence="2">The sequence shown here is derived from an EMBL/GenBank/DDBJ whole genome shotgun (WGS) entry which is preliminary data.</text>
</comment>
<dbReference type="RefSeq" id="WP_209664610.1">
    <property type="nucleotide sequence ID" value="NZ_JAGGMS010000001.1"/>
</dbReference>
<feature type="domain" description="N-acetyltransferase" evidence="1">
    <location>
        <begin position="446"/>
        <end position="595"/>
    </location>
</feature>
<evidence type="ECO:0000313" key="2">
    <source>
        <dbReference type="EMBL" id="MBP2181153.1"/>
    </source>
</evidence>
<dbReference type="InterPro" id="IPR016181">
    <property type="entry name" value="Acyl_CoA_acyltransferase"/>
</dbReference>
<proteinExistence type="predicted"/>
<protein>
    <submittedName>
        <fullName evidence="2">FkbH-like protein</fullName>
    </submittedName>
</protein>
<keyword evidence="3" id="KW-1185">Reference proteome</keyword>
<dbReference type="InterPro" id="IPR036514">
    <property type="entry name" value="SGNH_hydro_sf"/>
</dbReference>
<dbReference type="EMBL" id="JAGGMS010000001">
    <property type="protein sequence ID" value="MBP2181153.1"/>
    <property type="molecule type" value="Genomic_DNA"/>
</dbReference>
<dbReference type="SUPFAM" id="SSF56784">
    <property type="entry name" value="HAD-like"/>
    <property type="match status" value="1"/>
</dbReference>
<gene>
    <name evidence="2" type="ORF">JOM49_002679</name>
</gene>
<dbReference type="Proteomes" id="UP000741013">
    <property type="component" value="Unassembled WGS sequence"/>
</dbReference>
<dbReference type="Gene3D" id="3.40.630.30">
    <property type="match status" value="1"/>
</dbReference>
<dbReference type="PROSITE" id="PS51186">
    <property type="entry name" value="GNAT"/>
    <property type="match status" value="1"/>
</dbReference>
<dbReference type="InterPro" id="IPR023214">
    <property type="entry name" value="HAD_sf"/>
</dbReference>
<sequence length="613" mass="67753">MDFFAAYRDGLLADDYHRVPALLTGLDPAELARAGRLLANLAVDDTQATVVRVAITGHGTLSPLVPSLTAEVARHGLLLRPTVGDFGGYLTELSDPDSELYRAEAEITLCVLDAGIIFDEVPVPWRPADVRAVLDEKLAFLDKLASIFEANSKGTLVLNTLPLPHRLSAQLVDHQSRAELGALWREANARLLRFGEQHPGVLVVDLDPLLAEGIPVEDPRMAVYAKMHLSTELLARYAREIGHLARNTAGRTKKCLVLDLDGTVWGGILGEDGHDGVEVAETHHGEAFRAFQRVVKQIGAQGVLLAVVSKNDLEPVRRALTENPQMTLSENDFVRIIANWQPKHDNLKQLAADLNLGVDAFTFVDDSTLECGLVREELPGVAVLPVTGDPALHVGTLLADGWFDVRELTVEDRARVDKYREDLSRKDFLDNFDSIEQYLAELGVRVRFAPATEKELPRVSQLSLRTNQFNLTTRRLQLPEVRELADDPAWHVLAIRSSDRFGDNGLVGVIFGRRENDALHLENFILSCRVFSRGIEQACLSALLHHAREHGLTEVFGSYRPTAKNGKVADFYRRYGFTTLPGSDDGVTRFRHDLGELTEAPAHVDLDFGGTLQ</sequence>
<evidence type="ECO:0000313" key="3">
    <source>
        <dbReference type="Proteomes" id="UP000741013"/>
    </source>
</evidence>
<name>A0ABS4PP98_9PSEU</name>
<dbReference type="InterPro" id="IPR010033">
    <property type="entry name" value="HAD_SF_ppase_IIIC"/>
</dbReference>
<dbReference type="InterPro" id="IPR036412">
    <property type="entry name" value="HAD-like_sf"/>
</dbReference>
<accession>A0ABS4PP98</accession>
<dbReference type="NCBIfam" id="TIGR01681">
    <property type="entry name" value="HAD-SF-IIIC"/>
    <property type="match status" value="1"/>
</dbReference>
<dbReference type="InterPro" id="IPR010037">
    <property type="entry name" value="FkbH_domain"/>
</dbReference>
<dbReference type="NCBIfam" id="TIGR01686">
    <property type="entry name" value="FkbH"/>
    <property type="match status" value="1"/>
</dbReference>
<organism evidence="2 3">
    <name type="scientific">Amycolatopsis magusensis</name>
    <dbReference type="NCBI Taxonomy" id="882444"/>
    <lineage>
        <taxon>Bacteria</taxon>
        <taxon>Bacillati</taxon>
        <taxon>Actinomycetota</taxon>
        <taxon>Actinomycetes</taxon>
        <taxon>Pseudonocardiales</taxon>
        <taxon>Pseudonocardiaceae</taxon>
        <taxon>Amycolatopsis</taxon>
    </lineage>
</organism>
<reference evidence="2 3" key="1">
    <citation type="submission" date="2021-03" db="EMBL/GenBank/DDBJ databases">
        <title>Sequencing the genomes of 1000 actinobacteria strains.</title>
        <authorList>
            <person name="Klenk H.-P."/>
        </authorList>
    </citation>
    <scope>NUCLEOTIDE SEQUENCE [LARGE SCALE GENOMIC DNA]</scope>
    <source>
        <strain evidence="2 3">DSM 45510</strain>
    </source>
</reference>
<dbReference type="Gene3D" id="3.40.50.1110">
    <property type="entry name" value="SGNH hydrolase"/>
    <property type="match status" value="1"/>
</dbReference>
<dbReference type="InterPro" id="IPR000182">
    <property type="entry name" value="GNAT_dom"/>
</dbReference>
<dbReference type="SUPFAM" id="SSF55729">
    <property type="entry name" value="Acyl-CoA N-acyltransferases (Nat)"/>
    <property type="match status" value="1"/>
</dbReference>